<protein>
    <submittedName>
        <fullName evidence="2">Uncharacterized protein</fullName>
    </submittedName>
</protein>
<evidence type="ECO:0000313" key="3">
    <source>
        <dbReference type="Proteomes" id="UP001207337"/>
    </source>
</evidence>
<keyword evidence="3" id="KW-1185">Reference proteome</keyword>
<reference evidence="2 3" key="1">
    <citation type="submission" date="2021-11" db="EMBL/GenBank/DDBJ databases">
        <title>Aliifidinibius sp. nov., a new bacterium isolated from saline soil.</title>
        <authorList>
            <person name="Galisteo C."/>
            <person name="De La Haba R."/>
            <person name="Sanchez-Porro C."/>
            <person name="Ventosa A."/>
        </authorList>
    </citation>
    <scope>NUCLEOTIDE SEQUENCE [LARGE SCALE GENOMIC DNA]</scope>
    <source>
        <strain evidence="2 3">KACC 190600</strain>
    </source>
</reference>
<evidence type="ECO:0000256" key="1">
    <source>
        <dbReference type="SAM" id="Coils"/>
    </source>
</evidence>
<accession>A0ABT3PV84</accession>
<keyword evidence="1" id="KW-0175">Coiled coil</keyword>
<dbReference type="EMBL" id="JAJNDC010000001">
    <property type="protein sequence ID" value="MCW9711753.1"/>
    <property type="molecule type" value="Genomic_DNA"/>
</dbReference>
<dbReference type="Proteomes" id="UP001207337">
    <property type="component" value="Unassembled WGS sequence"/>
</dbReference>
<proteinExistence type="predicted"/>
<feature type="coiled-coil region" evidence="1">
    <location>
        <begin position="1"/>
        <end position="60"/>
    </location>
</feature>
<sequence>MENLNITEKQLKAILNQIKSDDSPVGIDAGKTHAIIIQKLLDIDKRLQSLEEVINGKERQ</sequence>
<organism evidence="2 3">
    <name type="scientific">Fodinibius salicampi</name>
    <dbReference type="NCBI Taxonomy" id="1920655"/>
    <lineage>
        <taxon>Bacteria</taxon>
        <taxon>Pseudomonadati</taxon>
        <taxon>Balneolota</taxon>
        <taxon>Balneolia</taxon>
        <taxon>Balneolales</taxon>
        <taxon>Balneolaceae</taxon>
        <taxon>Fodinibius</taxon>
    </lineage>
</organism>
<dbReference type="RefSeq" id="WP_265787233.1">
    <property type="nucleotide sequence ID" value="NZ_BAABRS010000001.1"/>
</dbReference>
<gene>
    <name evidence="2" type="ORF">LQ318_02450</name>
</gene>
<evidence type="ECO:0000313" key="2">
    <source>
        <dbReference type="EMBL" id="MCW9711753.1"/>
    </source>
</evidence>
<comment type="caution">
    <text evidence="2">The sequence shown here is derived from an EMBL/GenBank/DDBJ whole genome shotgun (WGS) entry which is preliminary data.</text>
</comment>
<name>A0ABT3PV84_9BACT</name>